<keyword evidence="1" id="KW-0472">Membrane</keyword>
<evidence type="ECO:0008006" key="4">
    <source>
        <dbReference type="Google" id="ProtNLM"/>
    </source>
</evidence>
<evidence type="ECO:0000256" key="1">
    <source>
        <dbReference type="SAM" id="Phobius"/>
    </source>
</evidence>
<dbReference type="InterPro" id="IPR016174">
    <property type="entry name" value="Di-haem_cyt_TM"/>
</dbReference>
<dbReference type="Gene3D" id="1.20.810.10">
    <property type="entry name" value="Cytochrome Bc1 Complex, Chain C"/>
    <property type="match status" value="1"/>
</dbReference>
<feature type="non-terminal residue" evidence="2">
    <location>
        <position position="1"/>
    </location>
</feature>
<dbReference type="GO" id="GO:0016020">
    <property type="term" value="C:membrane"/>
    <property type="evidence" value="ECO:0007669"/>
    <property type="project" value="InterPro"/>
</dbReference>
<dbReference type="AlphaFoldDB" id="A0A022PR17"/>
<proteinExistence type="predicted"/>
<keyword evidence="1" id="KW-0812">Transmembrane</keyword>
<reference evidence="2 3" key="1">
    <citation type="journal article" date="2013" name="Proc. Natl. Acad. Sci. U.S.A.">
        <title>Fine-scale variation in meiotic recombination in Mimulus inferred from population shotgun sequencing.</title>
        <authorList>
            <person name="Hellsten U."/>
            <person name="Wright K.M."/>
            <person name="Jenkins J."/>
            <person name="Shu S."/>
            <person name="Yuan Y."/>
            <person name="Wessler S.R."/>
            <person name="Schmutz J."/>
            <person name="Willis J.H."/>
            <person name="Rokhsar D.S."/>
        </authorList>
    </citation>
    <scope>NUCLEOTIDE SEQUENCE [LARGE SCALE GENOMIC DNA]</scope>
    <source>
        <strain evidence="3">cv. DUN x IM62</strain>
    </source>
</reference>
<protein>
    <recommendedName>
        <fullName evidence="4">Cytochrome b/b6 N-terminal region profile domain-containing protein</fullName>
    </recommendedName>
</protein>
<gene>
    <name evidence="2" type="ORF">MIMGU_mgv11b022951mg</name>
</gene>
<dbReference type="InterPro" id="IPR027387">
    <property type="entry name" value="Cytb/b6-like_sf"/>
</dbReference>
<accession>A0A022PR17</accession>
<feature type="transmembrane region" description="Helical" evidence="1">
    <location>
        <begin position="38"/>
        <end position="58"/>
    </location>
</feature>
<keyword evidence="1" id="KW-1133">Transmembrane helix</keyword>
<dbReference type="EMBL" id="KI632319">
    <property type="protein sequence ID" value="EYU18777.1"/>
    <property type="molecule type" value="Genomic_DNA"/>
</dbReference>
<organism evidence="2 3">
    <name type="scientific">Erythranthe guttata</name>
    <name type="common">Yellow monkey flower</name>
    <name type="synonym">Mimulus guttatus</name>
    <dbReference type="NCBI Taxonomy" id="4155"/>
    <lineage>
        <taxon>Eukaryota</taxon>
        <taxon>Viridiplantae</taxon>
        <taxon>Streptophyta</taxon>
        <taxon>Embryophyta</taxon>
        <taxon>Tracheophyta</taxon>
        <taxon>Spermatophyta</taxon>
        <taxon>Magnoliopsida</taxon>
        <taxon>eudicotyledons</taxon>
        <taxon>Gunneridae</taxon>
        <taxon>Pentapetalae</taxon>
        <taxon>asterids</taxon>
        <taxon>lamiids</taxon>
        <taxon>Lamiales</taxon>
        <taxon>Phrymaceae</taxon>
        <taxon>Erythranthe</taxon>
    </lineage>
</organism>
<dbReference type="GO" id="GO:0022904">
    <property type="term" value="P:respiratory electron transport chain"/>
    <property type="evidence" value="ECO:0007669"/>
    <property type="project" value="InterPro"/>
</dbReference>
<keyword evidence="3" id="KW-1185">Reference proteome</keyword>
<sequence>CGFGSIDNIYWCYWLFVTSGPNWLLGGKNCNRMAFIELYLHTFVLPLLTAIFMLMHFLKIRQQGLQHEVDLELVVYRWAPNNFGGESPI</sequence>
<evidence type="ECO:0000313" key="2">
    <source>
        <dbReference type="EMBL" id="EYU18777.1"/>
    </source>
</evidence>
<dbReference type="STRING" id="4155.A0A022PR17"/>
<name>A0A022PR17_ERYGU</name>
<evidence type="ECO:0000313" key="3">
    <source>
        <dbReference type="Proteomes" id="UP000030748"/>
    </source>
</evidence>
<dbReference type="SUPFAM" id="SSF81342">
    <property type="entry name" value="Transmembrane di-heme cytochromes"/>
    <property type="match status" value="1"/>
</dbReference>
<dbReference type="Proteomes" id="UP000030748">
    <property type="component" value="Unassembled WGS sequence"/>
</dbReference>